<feature type="region of interest" description="Disordered" evidence="1">
    <location>
        <begin position="639"/>
        <end position="676"/>
    </location>
</feature>
<feature type="region of interest" description="Disordered" evidence="1">
    <location>
        <begin position="145"/>
        <end position="171"/>
    </location>
</feature>
<dbReference type="InterPro" id="IPR002711">
    <property type="entry name" value="HNH"/>
</dbReference>
<dbReference type="InterPro" id="IPR003615">
    <property type="entry name" value="HNH_nuc"/>
</dbReference>
<feature type="region of interest" description="Disordered" evidence="1">
    <location>
        <begin position="1"/>
        <end position="75"/>
    </location>
</feature>
<evidence type="ECO:0000259" key="2">
    <source>
        <dbReference type="SMART" id="SM00507"/>
    </source>
</evidence>
<evidence type="ECO:0000313" key="3">
    <source>
        <dbReference type="EMBL" id="TSI15513.1"/>
    </source>
</evidence>
<dbReference type="GO" id="GO:0004519">
    <property type="term" value="F:endonuclease activity"/>
    <property type="evidence" value="ECO:0007669"/>
    <property type="project" value="UniProtKB-KW"/>
</dbReference>
<proteinExistence type="predicted"/>
<accession>A0A556CDL2</accession>
<feature type="compositionally biased region" description="Basic and acidic residues" evidence="1">
    <location>
        <begin position="644"/>
        <end position="664"/>
    </location>
</feature>
<feature type="domain" description="HNH nuclease" evidence="2">
    <location>
        <begin position="531"/>
        <end position="588"/>
    </location>
</feature>
<reference evidence="3 4" key="1">
    <citation type="submission" date="2019-07" db="EMBL/GenBank/DDBJ databases">
        <title>Draft genome sequence of Brevibacterium aurantiacum XU54 isolated from Xinjiang China.</title>
        <authorList>
            <person name="Xu X."/>
        </authorList>
    </citation>
    <scope>NUCLEOTIDE SEQUENCE [LARGE SCALE GENOMIC DNA]</scope>
    <source>
        <strain evidence="3 4">XU54</strain>
    </source>
</reference>
<dbReference type="Proteomes" id="UP000316406">
    <property type="component" value="Unassembled WGS sequence"/>
</dbReference>
<protein>
    <submittedName>
        <fullName evidence="3">HNH endonuclease</fullName>
    </submittedName>
</protein>
<evidence type="ECO:0000256" key="1">
    <source>
        <dbReference type="SAM" id="MobiDB-lite"/>
    </source>
</evidence>
<sequence length="705" mass="76394">MKFPSESDSTGSEPARDSDGTSHCAEKPQPNATSNSDGSTSGDETGPASTAGADTDTDTDTDTGADAGGAARGPTHFSRRLRIDADSPFADAAKVFAVSDQAQLWALDVSAELFFNETVENLRLHNPHPGQPYAHATIAETVRRFQRDRRSSGAAKSKNPENPKKGKRQLPSFPRFRLDQTFYGWVHELSQAEDIAEFTAVLGTTTARAYSQITSAMILLHGLPKFFARCLAGEFTIEHAHATAHACRDIKFENLPLIDDYLADRRADITLETFKKSLGMKIAVVEPLEERVEEASKRRRVDITTTADGTAFLTLAGPAPELQACYLRIAAFARAIRSGNIAAFSDQLAPGTEIDDDRGIDALMFDILTRTIPQLSIQVTATDTTTGETSTHDIPLDVPAEQPPSPASVINAVNERITEAGDASASAAAAATACGSISEADEEASRVEVALTMPTHEQWLGSQAKMITTVPFLTLAGSSELPGTFSDGSPIPADTARRVARHAKSWTRILTDPASGTPVDAKATTYQIPESVRQTLIAKWQACTIPGCTRRAESTEIDHIVPFDHDHPAEGGLTRFGNLHPLCKLHHQAKTDRKYSVRMNRAGFLQYVFRHGMRTEVAAGDHPINAAHAKMFVEMQRQAARTSDPPKTKTRAADEPWHGDKRISQECPGPLAADGQAGWVKNTSMLNDRAKENEWIWDAGGPPPF</sequence>
<keyword evidence="4" id="KW-1185">Reference proteome</keyword>
<gene>
    <name evidence="3" type="ORF">FO013_12210</name>
</gene>
<organism evidence="3 4">
    <name type="scientific">Brevibacterium aurantiacum</name>
    <dbReference type="NCBI Taxonomy" id="273384"/>
    <lineage>
        <taxon>Bacteria</taxon>
        <taxon>Bacillati</taxon>
        <taxon>Actinomycetota</taxon>
        <taxon>Actinomycetes</taxon>
        <taxon>Micrococcales</taxon>
        <taxon>Brevibacteriaceae</taxon>
        <taxon>Brevibacterium</taxon>
    </lineage>
</organism>
<dbReference type="EMBL" id="VLTK01000006">
    <property type="protein sequence ID" value="TSI15513.1"/>
    <property type="molecule type" value="Genomic_DNA"/>
</dbReference>
<name>A0A556CDL2_BREAU</name>
<feature type="compositionally biased region" description="Polar residues" evidence="1">
    <location>
        <begin position="1"/>
        <end position="12"/>
    </location>
</feature>
<evidence type="ECO:0000313" key="4">
    <source>
        <dbReference type="Proteomes" id="UP000316406"/>
    </source>
</evidence>
<dbReference type="GO" id="GO:0003676">
    <property type="term" value="F:nucleic acid binding"/>
    <property type="evidence" value="ECO:0007669"/>
    <property type="project" value="InterPro"/>
</dbReference>
<keyword evidence="3" id="KW-0540">Nuclease</keyword>
<dbReference type="CDD" id="cd00085">
    <property type="entry name" value="HNHc"/>
    <property type="match status" value="1"/>
</dbReference>
<feature type="region of interest" description="Disordered" evidence="1">
    <location>
        <begin position="385"/>
        <end position="405"/>
    </location>
</feature>
<dbReference type="Gene3D" id="1.10.30.50">
    <property type="match status" value="1"/>
</dbReference>
<dbReference type="SMART" id="SM00507">
    <property type="entry name" value="HNHc"/>
    <property type="match status" value="1"/>
</dbReference>
<feature type="compositionally biased region" description="Basic and acidic residues" evidence="1">
    <location>
        <begin position="14"/>
        <end position="26"/>
    </location>
</feature>
<comment type="caution">
    <text evidence="3">The sequence shown here is derived from an EMBL/GenBank/DDBJ whole genome shotgun (WGS) entry which is preliminary data.</text>
</comment>
<dbReference type="AlphaFoldDB" id="A0A556CDL2"/>
<dbReference type="GO" id="GO:0008270">
    <property type="term" value="F:zinc ion binding"/>
    <property type="evidence" value="ECO:0007669"/>
    <property type="project" value="InterPro"/>
</dbReference>
<keyword evidence="3" id="KW-0255">Endonuclease</keyword>
<feature type="compositionally biased region" description="Polar residues" evidence="1">
    <location>
        <begin position="30"/>
        <end position="43"/>
    </location>
</feature>
<keyword evidence="3" id="KW-0378">Hydrolase</keyword>
<dbReference type="OrthoDB" id="4804306at2"/>
<dbReference type="Pfam" id="PF01844">
    <property type="entry name" value="HNH"/>
    <property type="match status" value="1"/>
</dbReference>